<dbReference type="AlphaFoldDB" id="A0A5B8VT94"/>
<dbReference type="InterPro" id="IPR054460">
    <property type="entry name" value="DUF5018-rel"/>
</dbReference>
<evidence type="ECO:0000313" key="4">
    <source>
        <dbReference type="Proteomes" id="UP000321291"/>
    </source>
</evidence>
<dbReference type="OrthoDB" id="760804at2"/>
<organism evidence="3 4">
    <name type="scientific">Arachidicoccus ginsenosidivorans</name>
    <dbReference type="NCBI Taxonomy" id="496057"/>
    <lineage>
        <taxon>Bacteria</taxon>
        <taxon>Pseudomonadati</taxon>
        <taxon>Bacteroidota</taxon>
        <taxon>Chitinophagia</taxon>
        <taxon>Chitinophagales</taxon>
        <taxon>Chitinophagaceae</taxon>
        <taxon>Arachidicoccus</taxon>
    </lineage>
</organism>
<name>A0A5B8VT94_9BACT</name>
<evidence type="ECO:0000313" key="3">
    <source>
        <dbReference type="EMBL" id="QEC73795.1"/>
    </source>
</evidence>
<dbReference type="RefSeq" id="WP_146786883.1">
    <property type="nucleotide sequence ID" value="NZ_CP042434.1"/>
</dbReference>
<sequence>MNKFVNGFFCSLVLGTCLLFSSCLKSGMENLVNSSDKLLTTVDYTYRFLYNDTLQKGTASEQIMEGRVCEVLFYKNVEKIDQDGMTGFRTTLTYDQNSVLKAGPTGSVSKQMLFKQFENLIQKDQLSKLWVYMTISDAATISPKGDAPTLGEAGDFTNDQIYTVRAADGSSQDYLIETVKGF</sequence>
<dbReference type="Pfam" id="PF22243">
    <property type="entry name" value="DUF5018-rel"/>
    <property type="match status" value="1"/>
</dbReference>
<dbReference type="PROSITE" id="PS51257">
    <property type="entry name" value="PROKAR_LIPOPROTEIN"/>
    <property type="match status" value="1"/>
</dbReference>
<feature type="domain" description="DUF5018" evidence="2">
    <location>
        <begin position="123"/>
        <end position="176"/>
    </location>
</feature>
<evidence type="ECO:0000259" key="2">
    <source>
        <dbReference type="Pfam" id="PF22243"/>
    </source>
</evidence>
<dbReference type="Gene3D" id="2.60.40.4120">
    <property type="match status" value="1"/>
</dbReference>
<dbReference type="KEGG" id="agi:FSB73_21115"/>
<reference evidence="3 4" key="1">
    <citation type="journal article" date="2017" name="Int. J. Syst. Evol. Microbiol.">
        <title>Arachidicoccus ginsenosidivorans sp. nov., with ginsenoside-converting activity isolated from ginseng cultivating soil.</title>
        <authorList>
            <person name="Siddiqi M.Z."/>
            <person name="Aslam Z."/>
            <person name="Im W.T."/>
        </authorList>
    </citation>
    <scope>NUCLEOTIDE SEQUENCE [LARGE SCALE GENOMIC DNA]</scope>
    <source>
        <strain evidence="3 4">Gsoil 809</strain>
    </source>
</reference>
<accession>A0A5B8VT94</accession>
<dbReference type="EMBL" id="CP042434">
    <property type="protein sequence ID" value="QEC73795.1"/>
    <property type="molecule type" value="Genomic_DNA"/>
</dbReference>
<keyword evidence="1" id="KW-0732">Signal</keyword>
<keyword evidence="4" id="KW-1185">Reference proteome</keyword>
<evidence type="ECO:0000256" key="1">
    <source>
        <dbReference type="SAM" id="SignalP"/>
    </source>
</evidence>
<proteinExistence type="predicted"/>
<feature type="signal peptide" evidence="1">
    <location>
        <begin position="1"/>
        <end position="25"/>
    </location>
</feature>
<gene>
    <name evidence="3" type="ORF">FSB73_21115</name>
</gene>
<dbReference type="Proteomes" id="UP000321291">
    <property type="component" value="Chromosome"/>
</dbReference>
<protein>
    <recommendedName>
        <fullName evidence="2">DUF5018 domain-containing protein</fullName>
    </recommendedName>
</protein>
<feature type="chain" id="PRO_5022774324" description="DUF5018 domain-containing protein" evidence="1">
    <location>
        <begin position="26"/>
        <end position="182"/>
    </location>
</feature>